<gene>
    <name evidence="1" type="ORF">GCM10010420_35570</name>
</gene>
<evidence type="ECO:0000313" key="2">
    <source>
        <dbReference type="Proteomes" id="UP001500058"/>
    </source>
</evidence>
<organism evidence="1 2">
    <name type="scientific">Streptomyces glaucosporus</name>
    <dbReference type="NCBI Taxonomy" id="284044"/>
    <lineage>
        <taxon>Bacteria</taxon>
        <taxon>Bacillati</taxon>
        <taxon>Actinomycetota</taxon>
        <taxon>Actinomycetes</taxon>
        <taxon>Kitasatosporales</taxon>
        <taxon>Streptomycetaceae</taxon>
        <taxon>Streptomyces</taxon>
    </lineage>
</organism>
<comment type="caution">
    <text evidence="1">The sequence shown here is derived from an EMBL/GenBank/DDBJ whole genome shotgun (WGS) entry which is preliminary data.</text>
</comment>
<dbReference type="Proteomes" id="UP001500058">
    <property type="component" value="Unassembled WGS sequence"/>
</dbReference>
<proteinExistence type="predicted"/>
<keyword evidence="2" id="KW-1185">Reference proteome</keyword>
<dbReference type="EMBL" id="BAAATJ010000016">
    <property type="protein sequence ID" value="GAA2404823.1"/>
    <property type="molecule type" value="Genomic_DNA"/>
</dbReference>
<reference evidence="1 2" key="1">
    <citation type="journal article" date="2019" name="Int. J. Syst. Evol. Microbiol.">
        <title>The Global Catalogue of Microorganisms (GCM) 10K type strain sequencing project: providing services to taxonomists for standard genome sequencing and annotation.</title>
        <authorList>
            <consortium name="The Broad Institute Genomics Platform"/>
            <consortium name="The Broad Institute Genome Sequencing Center for Infectious Disease"/>
            <person name="Wu L."/>
            <person name="Ma J."/>
        </authorList>
    </citation>
    <scope>NUCLEOTIDE SEQUENCE [LARGE SCALE GENOMIC DNA]</scope>
    <source>
        <strain evidence="1 2">JCM 6921</strain>
    </source>
</reference>
<accession>A0ABN3IJ34</accession>
<sequence length="76" mass="8764">MAPAVTSRTELNSEGVFQRRDARRQQRLRVMRDRAPSEPEYAYLVLMARVLVIARMQEAVGAGSDLRDMFEQTDHI</sequence>
<protein>
    <submittedName>
        <fullName evidence="1">Uncharacterized protein</fullName>
    </submittedName>
</protein>
<name>A0ABN3IJ34_9ACTN</name>
<evidence type="ECO:0000313" key="1">
    <source>
        <dbReference type="EMBL" id="GAA2404823.1"/>
    </source>
</evidence>